<feature type="chain" id="PRO_5045964931" evidence="1">
    <location>
        <begin position="31"/>
        <end position="151"/>
    </location>
</feature>
<evidence type="ECO:0000313" key="3">
    <source>
        <dbReference type="EMBL" id="MEX0469724.1"/>
    </source>
</evidence>
<gene>
    <name evidence="3" type="ORF">V6X73_08295</name>
</gene>
<keyword evidence="1" id="KW-0732">Signal</keyword>
<proteinExistence type="predicted"/>
<organism evidence="3 4">
    <name type="scientific">Spiribacter pallidus</name>
    <dbReference type="NCBI Taxonomy" id="1987936"/>
    <lineage>
        <taxon>Bacteria</taxon>
        <taxon>Pseudomonadati</taxon>
        <taxon>Pseudomonadota</taxon>
        <taxon>Gammaproteobacteria</taxon>
        <taxon>Chromatiales</taxon>
        <taxon>Ectothiorhodospiraceae</taxon>
        <taxon>Spiribacter</taxon>
    </lineage>
</organism>
<name>A0ABV3TDL1_9GAMM</name>
<evidence type="ECO:0000313" key="4">
    <source>
        <dbReference type="Proteomes" id="UP001556709"/>
    </source>
</evidence>
<evidence type="ECO:0000256" key="1">
    <source>
        <dbReference type="SAM" id="SignalP"/>
    </source>
</evidence>
<feature type="domain" description="DUF4426" evidence="2">
    <location>
        <begin position="34"/>
        <end position="149"/>
    </location>
</feature>
<dbReference type="RefSeq" id="WP_367959431.1">
    <property type="nucleotide sequence ID" value="NZ_JBAKFK010000004.1"/>
</dbReference>
<accession>A0ABV3TDL1</accession>
<dbReference type="Gene3D" id="2.60.40.3340">
    <property type="entry name" value="Domain of unknown function DUF4426"/>
    <property type="match status" value="1"/>
</dbReference>
<dbReference type="Pfam" id="PF14467">
    <property type="entry name" value="DUF4426"/>
    <property type="match status" value="1"/>
</dbReference>
<dbReference type="Proteomes" id="UP001556709">
    <property type="component" value="Unassembled WGS sequence"/>
</dbReference>
<dbReference type="EMBL" id="JBAKFM010000004">
    <property type="protein sequence ID" value="MEX0469724.1"/>
    <property type="molecule type" value="Genomic_DNA"/>
</dbReference>
<sequence length="151" mass="16939">MRCFSFYSRARALTRTVVAAAMLLPMIALGQQAERFGDYEIHYSALPTGLLNDQVAESYDILRSRTRGMLMITILRNGEPVTGRVDVLARDVDDELTEIPARQVKDDQWVSYVGTFPVDEGDSLIFEVTVNPHEGGGPFEMAFKQTFYPGK</sequence>
<evidence type="ECO:0000259" key="2">
    <source>
        <dbReference type="Pfam" id="PF14467"/>
    </source>
</evidence>
<dbReference type="InterPro" id="IPR025218">
    <property type="entry name" value="DUF4426"/>
</dbReference>
<protein>
    <submittedName>
        <fullName evidence="3">DUF4426 domain-containing protein</fullName>
    </submittedName>
</protein>
<reference evidence="3 4" key="1">
    <citation type="submission" date="2024-02" db="EMBL/GenBank/DDBJ databases">
        <title>New especies of Spiribacter isolated from saline water.</title>
        <authorList>
            <person name="Leon M.J."/>
            <person name="De La Haba R."/>
            <person name="Sanchez-Porro C."/>
            <person name="Ventosa A."/>
        </authorList>
    </citation>
    <scope>NUCLEOTIDE SEQUENCE [LARGE SCALE GENOMIC DNA]</scope>
    <source>
        <strain evidence="4">ag22IC6-390</strain>
    </source>
</reference>
<comment type="caution">
    <text evidence="3">The sequence shown here is derived from an EMBL/GenBank/DDBJ whole genome shotgun (WGS) entry which is preliminary data.</text>
</comment>
<feature type="signal peptide" evidence="1">
    <location>
        <begin position="1"/>
        <end position="30"/>
    </location>
</feature>
<keyword evidence="4" id="KW-1185">Reference proteome</keyword>